<feature type="domain" description="Protein kinase" evidence="3">
    <location>
        <begin position="38"/>
        <end position="322"/>
    </location>
</feature>
<dbReference type="PROSITE" id="PS50011">
    <property type="entry name" value="PROTEIN_KINASE_DOM"/>
    <property type="match status" value="1"/>
</dbReference>
<keyword evidence="4" id="KW-0808">Transferase</keyword>
<accession>A0AA35WL24</accession>
<feature type="compositionally biased region" description="Low complexity" evidence="2">
    <location>
        <begin position="621"/>
        <end position="630"/>
    </location>
</feature>
<reference evidence="4" key="1">
    <citation type="submission" date="2023-03" db="EMBL/GenBank/DDBJ databases">
        <authorList>
            <person name="Steffen K."/>
            <person name="Cardenas P."/>
        </authorList>
    </citation>
    <scope>NUCLEOTIDE SEQUENCE</scope>
</reference>
<dbReference type="InterPro" id="IPR000719">
    <property type="entry name" value="Prot_kinase_dom"/>
</dbReference>
<dbReference type="EMBL" id="CASHTH010002150">
    <property type="protein sequence ID" value="CAI8025403.1"/>
    <property type="molecule type" value="Genomic_DNA"/>
</dbReference>
<dbReference type="Gene3D" id="1.10.510.10">
    <property type="entry name" value="Transferase(Phosphotransferase) domain 1"/>
    <property type="match status" value="1"/>
</dbReference>
<keyword evidence="4" id="KW-0418">Kinase</keyword>
<sequence>MAGRPPCYQGAWRAAMAARPDTEGRFLNLQPLVLHGVTHTGKTIGSGSYGDVVEVAIPGALCAAKKIHDWLTKQDPDWLAKEVADSNVQKFLSECTMMSRLRHPHIVQFLGLWFDADSSLYLVMEKMMTSLHNILEPDDHKSTTAAPLNIPLGVKVSILQDIARGLAFLHKQSPPVIHRDLSARNVLLNSAMTAKIADLGMARIMPPKIKATMTKAPGAYIYMPPDALEDTSKYNASIDIFSLGVLIIFVLAESFPDNPKAPNYTDEVKGLLARTELQRRENYTKKLYREFTKTHPLIQLMESCLENMPKRRPTIDGVQQILGQAAALVQGEAQLHKLQLLQMLDGKAESEERLADRLDEARSELDVMSAEITSLTAQLKEREEEVRVKEDQLKEMKNMNAALENQLTEYMDALELQNQSVKRSVESRQRTSAEVAEYEQQMAQTTEYMRKLQLEYQEALQSLQKKVGRAEETEKENLKIHQLNLNLARELEDYRHQTKTLMADLRAKEDEISSLRETVGTRGQLSSDRTQLELDSMQQKCDAWKEEVEKVSPLQDLPARATQDNSQLIREVARLRQDNSRLEAELTRASADNTGGRRSSKQSSTSAASGSSSHKHHRRSSASNRSFSPSGSGGELFTEVTMKDGVTRNLVIKRPRHKLNCKSKPEVIVKRKGGKYETGVLAYVGVLDGKEMAGVILDLPTGSTDGAFKDGRYYFRCTPCCGLYCPMGNIYVEANSATI</sequence>
<feature type="compositionally biased region" description="Low complexity" evidence="2">
    <location>
        <begin position="601"/>
        <end position="612"/>
    </location>
</feature>
<dbReference type="InterPro" id="IPR000938">
    <property type="entry name" value="CAP-Gly_domain"/>
</dbReference>
<evidence type="ECO:0000313" key="5">
    <source>
        <dbReference type="Proteomes" id="UP001174909"/>
    </source>
</evidence>
<dbReference type="Pfam" id="PF01302">
    <property type="entry name" value="CAP_GLY"/>
    <property type="match status" value="1"/>
</dbReference>
<dbReference type="AlphaFoldDB" id="A0AA35WL24"/>
<dbReference type="Proteomes" id="UP001174909">
    <property type="component" value="Unassembled WGS sequence"/>
</dbReference>
<feature type="region of interest" description="Disordered" evidence="2">
    <location>
        <begin position="580"/>
        <end position="639"/>
    </location>
</feature>
<evidence type="ECO:0000313" key="4">
    <source>
        <dbReference type="EMBL" id="CAI8025403.1"/>
    </source>
</evidence>
<gene>
    <name evidence="4" type="ORF">GBAR_LOCUS14681</name>
</gene>
<keyword evidence="1" id="KW-0547">Nucleotide-binding</keyword>
<comment type="caution">
    <text evidence="4">The sequence shown here is derived from an EMBL/GenBank/DDBJ whole genome shotgun (WGS) entry which is preliminary data.</text>
</comment>
<keyword evidence="1" id="KW-0067">ATP-binding</keyword>
<evidence type="ECO:0000256" key="1">
    <source>
        <dbReference type="PROSITE-ProRule" id="PRU10141"/>
    </source>
</evidence>
<dbReference type="InterPro" id="IPR008266">
    <property type="entry name" value="Tyr_kinase_AS"/>
</dbReference>
<dbReference type="SUPFAM" id="SSF74924">
    <property type="entry name" value="Cap-Gly domain"/>
    <property type="match status" value="1"/>
</dbReference>
<protein>
    <submittedName>
        <fullName evidence="4">MDIS1-interacting receptor like kinase 1</fullName>
    </submittedName>
</protein>
<dbReference type="GO" id="GO:0004674">
    <property type="term" value="F:protein serine/threonine kinase activity"/>
    <property type="evidence" value="ECO:0007669"/>
    <property type="project" value="TreeGrafter"/>
</dbReference>
<organism evidence="4 5">
    <name type="scientific">Geodia barretti</name>
    <name type="common">Barrett's horny sponge</name>
    <dbReference type="NCBI Taxonomy" id="519541"/>
    <lineage>
        <taxon>Eukaryota</taxon>
        <taxon>Metazoa</taxon>
        <taxon>Porifera</taxon>
        <taxon>Demospongiae</taxon>
        <taxon>Heteroscleromorpha</taxon>
        <taxon>Tetractinellida</taxon>
        <taxon>Astrophorina</taxon>
        <taxon>Geodiidae</taxon>
        <taxon>Geodia</taxon>
    </lineage>
</organism>
<dbReference type="PANTHER" id="PTHR44329">
    <property type="entry name" value="SERINE/THREONINE-PROTEIN KINASE TNNI3K-RELATED"/>
    <property type="match status" value="1"/>
</dbReference>
<dbReference type="SMART" id="SM01052">
    <property type="entry name" value="CAP_GLY"/>
    <property type="match status" value="1"/>
</dbReference>
<dbReference type="GO" id="GO:0005524">
    <property type="term" value="F:ATP binding"/>
    <property type="evidence" value="ECO:0007669"/>
    <property type="project" value="UniProtKB-UniRule"/>
</dbReference>
<evidence type="ECO:0000256" key="2">
    <source>
        <dbReference type="SAM" id="MobiDB-lite"/>
    </source>
</evidence>
<dbReference type="SUPFAM" id="SSF56112">
    <property type="entry name" value="Protein kinase-like (PK-like)"/>
    <property type="match status" value="1"/>
</dbReference>
<name>A0AA35WL24_GEOBA</name>
<dbReference type="InterPro" id="IPR011009">
    <property type="entry name" value="Kinase-like_dom_sf"/>
</dbReference>
<feature type="binding site" evidence="1">
    <location>
        <position position="66"/>
    </location>
    <ligand>
        <name>ATP</name>
        <dbReference type="ChEBI" id="CHEBI:30616"/>
    </ligand>
</feature>
<evidence type="ECO:0000259" key="3">
    <source>
        <dbReference type="PROSITE" id="PS50011"/>
    </source>
</evidence>
<dbReference type="InterPro" id="IPR017441">
    <property type="entry name" value="Protein_kinase_ATP_BS"/>
</dbReference>
<dbReference type="Pfam" id="PF00069">
    <property type="entry name" value="Pkinase"/>
    <property type="match status" value="1"/>
</dbReference>
<dbReference type="InterPro" id="IPR051681">
    <property type="entry name" value="Ser/Thr_Kinases-Pseudokinases"/>
</dbReference>
<dbReference type="PROSITE" id="PS00107">
    <property type="entry name" value="PROTEIN_KINASE_ATP"/>
    <property type="match status" value="1"/>
</dbReference>
<dbReference type="Gene3D" id="2.30.30.190">
    <property type="entry name" value="CAP Gly-rich-like domain"/>
    <property type="match status" value="1"/>
</dbReference>
<proteinExistence type="predicted"/>
<dbReference type="PROSITE" id="PS00109">
    <property type="entry name" value="PROTEIN_KINASE_TYR"/>
    <property type="match status" value="1"/>
</dbReference>
<dbReference type="InterPro" id="IPR036859">
    <property type="entry name" value="CAP-Gly_dom_sf"/>
</dbReference>
<keyword evidence="5" id="KW-1185">Reference proteome</keyword>
<keyword evidence="4" id="KW-0675">Receptor</keyword>